<protein>
    <submittedName>
        <fullName evidence="2">Uncharacterized protein</fullName>
    </submittedName>
</protein>
<gene>
    <name evidence="2" type="ORF">CLV67_14447</name>
</gene>
<feature type="transmembrane region" description="Helical" evidence="1">
    <location>
        <begin position="6"/>
        <end position="28"/>
    </location>
</feature>
<keyword evidence="3" id="KW-1185">Reference proteome</keyword>
<keyword evidence="1" id="KW-0472">Membrane</keyword>
<sequence length="65" mass="6726">MSKTCYIIVSFVIAVLLAIIAGLLAALLGLPAWGIVTASGATFIAFLTLAIMAYPFFQLGPPSVP</sequence>
<comment type="caution">
    <text evidence="2">The sequence shown here is derived from an EMBL/GenBank/DDBJ whole genome shotgun (WGS) entry which is preliminary data.</text>
</comment>
<dbReference type="EMBL" id="PVMZ01000044">
    <property type="protein sequence ID" value="PRX06023.1"/>
    <property type="molecule type" value="Genomic_DNA"/>
</dbReference>
<keyword evidence="1" id="KW-1133">Transmembrane helix</keyword>
<feature type="transmembrane region" description="Helical" evidence="1">
    <location>
        <begin position="35"/>
        <end position="57"/>
    </location>
</feature>
<dbReference type="Proteomes" id="UP000239415">
    <property type="component" value="Unassembled WGS sequence"/>
</dbReference>
<reference evidence="2 3" key="1">
    <citation type="submission" date="2018-03" db="EMBL/GenBank/DDBJ databases">
        <title>Genomic Encyclopedia of Archaeal and Bacterial Type Strains, Phase II (KMG-II): from individual species to whole genera.</title>
        <authorList>
            <person name="Goeker M."/>
        </authorList>
    </citation>
    <scope>NUCLEOTIDE SEQUENCE [LARGE SCALE GENOMIC DNA]</scope>
    <source>
        <strain evidence="2 3">DSM 43146</strain>
    </source>
</reference>
<organism evidence="2 3">
    <name type="scientific">Actinoplanes italicus</name>
    <dbReference type="NCBI Taxonomy" id="113567"/>
    <lineage>
        <taxon>Bacteria</taxon>
        <taxon>Bacillati</taxon>
        <taxon>Actinomycetota</taxon>
        <taxon>Actinomycetes</taxon>
        <taxon>Micromonosporales</taxon>
        <taxon>Micromonosporaceae</taxon>
        <taxon>Actinoplanes</taxon>
    </lineage>
</organism>
<evidence type="ECO:0000313" key="3">
    <source>
        <dbReference type="Proteomes" id="UP000239415"/>
    </source>
</evidence>
<keyword evidence="1" id="KW-0812">Transmembrane</keyword>
<accession>A0A2T0JEE6</accession>
<proteinExistence type="predicted"/>
<dbReference type="AlphaFoldDB" id="A0A2T0JEE6"/>
<evidence type="ECO:0000313" key="2">
    <source>
        <dbReference type="EMBL" id="PRX06023.1"/>
    </source>
</evidence>
<name>A0A2T0JEE6_9ACTN</name>
<evidence type="ECO:0000256" key="1">
    <source>
        <dbReference type="SAM" id="Phobius"/>
    </source>
</evidence>